<gene>
    <name evidence="1" type="ORF">OEZ85_009250</name>
</gene>
<accession>A0ABY8U967</accession>
<evidence type="ECO:0000313" key="2">
    <source>
        <dbReference type="Proteomes" id="UP001244341"/>
    </source>
</evidence>
<dbReference type="EMBL" id="CP126216">
    <property type="protein sequence ID" value="WIA17735.1"/>
    <property type="molecule type" value="Genomic_DNA"/>
</dbReference>
<sequence>MLTSAGRVVAAAPVAFQAPDTAVAAAAAKGSLDDTPGACVTVGHKWINGSDAFVARPAVQGALPSSSSICSSSTHSMTASFGPFKACGTLQAVLVSSIRDSSGKLTHSIHTTRINVVGCNAARLAAATAQISSFLPPGTALYTAYPENNNKNNSVAAGAAAAKPAAVAIRAAAQAEPGQPCVRGPSFWRACVAAATGSSSSSSSSSKPLVVADEACLVIDQRLPGGRGPGTPFFQLKSSQTKHTYGSILVSDSSSSKASSVFFKIAQSYVAAQLNQLSGVSLPPDVRQAQVTLAVKFFSVVTENSTVKKELARKAAAAEAVLSRFNRGEMPGAPACRLHA</sequence>
<reference evidence="1 2" key="1">
    <citation type="submission" date="2023-05" db="EMBL/GenBank/DDBJ databases">
        <title>A 100% complete, gapless, phased diploid assembly of the Scenedesmus obliquus UTEX 3031 genome.</title>
        <authorList>
            <person name="Biondi T.C."/>
            <person name="Hanschen E.R."/>
            <person name="Kwon T."/>
            <person name="Eng W."/>
            <person name="Kruse C.P.S."/>
            <person name="Koehler S.I."/>
            <person name="Kunde Y."/>
            <person name="Gleasner C.D."/>
            <person name="You Mak K.T."/>
            <person name="Polle J."/>
            <person name="Hovde B.T."/>
            <person name="Starkenburg S.R."/>
        </authorList>
    </citation>
    <scope>NUCLEOTIDE SEQUENCE [LARGE SCALE GENOMIC DNA]</scope>
    <source>
        <strain evidence="1 2">DOE0152z</strain>
    </source>
</reference>
<dbReference type="Proteomes" id="UP001244341">
    <property type="component" value="Chromosome 9b"/>
</dbReference>
<proteinExistence type="predicted"/>
<organism evidence="1 2">
    <name type="scientific">Tetradesmus obliquus</name>
    <name type="common">Green alga</name>
    <name type="synonym">Acutodesmus obliquus</name>
    <dbReference type="NCBI Taxonomy" id="3088"/>
    <lineage>
        <taxon>Eukaryota</taxon>
        <taxon>Viridiplantae</taxon>
        <taxon>Chlorophyta</taxon>
        <taxon>core chlorophytes</taxon>
        <taxon>Chlorophyceae</taxon>
        <taxon>CS clade</taxon>
        <taxon>Sphaeropleales</taxon>
        <taxon>Scenedesmaceae</taxon>
        <taxon>Tetradesmus</taxon>
    </lineage>
</organism>
<evidence type="ECO:0000313" key="1">
    <source>
        <dbReference type="EMBL" id="WIA17735.1"/>
    </source>
</evidence>
<keyword evidence="2" id="KW-1185">Reference proteome</keyword>
<protein>
    <submittedName>
        <fullName evidence="1">Uncharacterized protein</fullName>
    </submittedName>
</protein>
<name>A0ABY8U967_TETOB</name>